<dbReference type="InterPro" id="IPR053066">
    <property type="entry name" value="ADGR_G7"/>
</dbReference>
<comment type="caution">
    <text evidence="7">Lacks conserved residue(s) required for the propagation of feature annotation.</text>
</comment>
<evidence type="ECO:0000256" key="1">
    <source>
        <dbReference type="ARBA" id="ARBA00004141"/>
    </source>
</evidence>
<dbReference type="GeneID" id="110985781"/>
<dbReference type="Pfam" id="PF02494">
    <property type="entry name" value="HYR"/>
    <property type="match status" value="3"/>
</dbReference>
<evidence type="ECO:0000256" key="4">
    <source>
        <dbReference type="ARBA" id="ARBA00022989"/>
    </source>
</evidence>
<keyword evidence="15" id="KW-1185">Reference proteome</keyword>
<keyword evidence="4 9" id="KW-1133">Transmembrane helix</keyword>
<dbReference type="InterPro" id="IPR017981">
    <property type="entry name" value="GPCR_2-like_7TM"/>
</dbReference>
<dbReference type="InterPro" id="IPR000203">
    <property type="entry name" value="GPS"/>
</dbReference>
<feature type="domain" description="HYR" evidence="13">
    <location>
        <begin position="374"/>
        <end position="457"/>
    </location>
</feature>
<feature type="domain" description="GAIN-B" evidence="11">
    <location>
        <begin position="699"/>
        <end position="854"/>
    </location>
</feature>
<dbReference type="PROSITE" id="PS50825">
    <property type="entry name" value="HYR"/>
    <property type="match status" value="3"/>
</dbReference>
<keyword evidence="5 9" id="KW-0472">Membrane</keyword>
<dbReference type="CDD" id="cd00033">
    <property type="entry name" value="CCP"/>
    <property type="match status" value="1"/>
</dbReference>
<dbReference type="InterPro" id="IPR003410">
    <property type="entry name" value="HYR_dom"/>
</dbReference>
<dbReference type="PROSITE" id="PS50221">
    <property type="entry name" value="GAIN_B"/>
    <property type="match status" value="1"/>
</dbReference>
<keyword evidence="6" id="KW-1015">Disulfide bond</keyword>
<keyword evidence="7" id="KW-0768">Sushi</keyword>
<feature type="domain" description="G-protein coupled receptors family 2 profile 2" evidence="12">
    <location>
        <begin position="863"/>
        <end position="966"/>
    </location>
</feature>
<feature type="transmembrane region" description="Helical" evidence="9">
    <location>
        <begin position="865"/>
        <end position="888"/>
    </location>
</feature>
<dbReference type="PANTHER" id="PTHR47767:SF1">
    <property type="entry name" value="ADHESION G PROTEIN-COUPLED RECEPTOR G7"/>
    <property type="match status" value="1"/>
</dbReference>
<feature type="transmembrane region" description="Helical" evidence="9">
    <location>
        <begin position="900"/>
        <end position="918"/>
    </location>
</feature>
<dbReference type="InterPro" id="IPR046338">
    <property type="entry name" value="GAIN_dom_sf"/>
</dbReference>
<dbReference type="InterPro" id="IPR035976">
    <property type="entry name" value="Sushi/SCR/CCP_sf"/>
</dbReference>
<comment type="subcellular location">
    <subcellularLocation>
        <location evidence="1">Membrane</location>
        <topology evidence="1">Multi-pass membrane protein</topology>
    </subcellularLocation>
</comment>
<accession>A0A8B7ZAS8</accession>
<feature type="chain" id="PRO_5034412052" evidence="10">
    <location>
        <begin position="30"/>
        <end position="966"/>
    </location>
</feature>
<dbReference type="SUPFAM" id="SSF57535">
    <property type="entry name" value="Complement control module/SCR domain"/>
    <property type="match status" value="1"/>
</dbReference>
<evidence type="ECO:0000259" key="12">
    <source>
        <dbReference type="PROSITE" id="PS50261"/>
    </source>
</evidence>
<dbReference type="GO" id="GO:0004930">
    <property type="term" value="F:G protein-coupled receptor activity"/>
    <property type="evidence" value="ECO:0007669"/>
    <property type="project" value="InterPro"/>
</dbReference>
<dbReference type="GO" id="GO:0016020">
    <property type="term" value="C:membrane"/>
    <property type="evidence" value="ECO:0007669"/>
    <property type="project" value="UniProtKB-SubCell"/>
</dbReference>
<feature type="signal peptide" evidence="10">
    <location>
        <begin position="1"/>
        <end position="29"/>
    </location>
</feature>
<evidence type="ECO:0000256" key="3">
    <source>
        <dbReference type="ARBA" id="ARBA00022737"/>
    </source>
</evidence>
<feature type="domain" description="HYR" evidence="13">
    <location>
        <begin position="294"/>
        <end position="373"/>
    </location>
</feature>
<dbReference type="RefSeq" id="XP_022102784.1">
    <property type="nucleotide sequence ID" value="XM_022247092.1"/>
</dbReference>
<dbReference type="PROSITE" id="PS50261">
    <property type="entry name" value="G_PROTEIN_RECEP_F2_4"/>
    <property type="match status" value="1"/>
</dbReference>
<evidence type="ECO:0000256" key="7">
    <source>
        <dbReference type="PROSITE-ProRule" id="PRU00302"/>
    </source>
</evidence>
<evidence type="ECO:0000259" key="14">
    <source>
        <dbReference type="PROSITE" id="PS50923"/>
    </source>
</evidence>
<feature type="transmembrane region" description="Helical" evidence="9">
    <location>
        <begin position="924"/>
        <end position="947"/>
    </location>
</feature>
<dbReference type="Gene3D" id="1.20.1070.10">
    <property type="entry name" value="Rhodopsin 7-helix transmembrane proteins"/>
    <property type="match status" value="1"/>
</dbReference>
<dbReference type="PANTHER" id="PTHR47767">
    <property type="entry name" value="ADHESION G PROTEIN-COUPLED RECEPTOR G7"/>
    <property type="match status" value="1"/>
</dbReference>
<name>A0A8B7ZAS8_ACAPL</name>
<protein>
    <submittedName>
        <fullName evidence="16">Uncharacterized protein LOC110985781 isoform X2</fullName>
    </submittedName>
</protein>
<dbReference type="Pfam" id="PF00002">
    <property type="entry name" value="7tm_2"/>
    <property type="match status" value="1"/>
</dbReference>
<evidence type="ECO:0000259" key="13">
    <source>
        <dbReference type="PROSITE" id="PS50825"/>
    </source>
</evidence>
<organism evidence="15 16">
    <name type="scientific">Acanthaster planci</name>
    <name type="common">Crown-of-thorns starfish</name>
    <dbReference type="NCBI Taxonomy" id="133434"/>
    <lineage>
        <taxon>Eukaryota</taxon>
        <taxon>Metazoa</taxon>
        <taxon>Echinodermata</taxon>
        <taxon>Eleutherozoa</taxon>
        <taxon>Asterozoa</taxon>
        <taxon>Asteroidea</taxon>
        <taxon>Valvatacea</taxon>
        <taxon>Valvatida</taxon>
        <taxon>Acanthasteridae</taxon>
        <taxon>Acanthaster</taxon>
    </lineage>
</organism>
<evidence type="ECO:0000256" key="2">
    <source>
        <dbReference type="ARBA" id="ARBA00022692"/>
    </source>
</evidence>
<feature type="region of interest" description="Disordered" evidence="8">
    <location>
        <begin position="603"/>
        <end position="625"/>
    </location>
</feature>
<evidence type="ECO:0000256" key="8">
    <source>
        <dbReference type="SAM" id="MobiDB-lite"/>
    </source>
</evidence>
<evidence type="ECO:0000256" key="6">
    <source>
        <dbReference type="ARBA" id="ARBA00023157"/>
    </source>
</evidence>
<dbReference type="Gene3D" id="2.10.70.10">
    <property type="entry name" value="Complement Module, domain 1"/>
    <property type="match status" value="1"/>
</dbReference>
<dbReference type="Pfam" id="PF01825">
    <property type="entry name" value="GPS"/>
    <property type="match status" value="1"/>
</dbReference>
<evidence type="ECO:0000256" key="9">
    <source>
        <dbReference type="SAM" id="Phobius"/>
    </source>
</evidence>
<reference evidence="16" key="1">
    <citation type="submission" date="2025-08" db="UniProtKB">
        <authorList>
            <consortium name="RefSeq"/>
        </authorList>
    </citation>
    <scope>IDENTIFICATION</scope>
</reference>
<evidence type="ECO:0000259" key="11">
    <source>
        <dbReference type="PROSITE" id="PS50221"/>
    </source>
</evidence>
<evidence type="ECO:0000313" key="15">
    <source>
        <dbReference type="Proteomes" id="UP000694845"/>
    </source>
</evidence>
<dbReference type="PROSITE" id="PS50923">
    <property type="entry name" value="SUSHI"/>
    <property type="match status" value="1"/>
</dbReference>
<dbReference type="InterPro" id="IPR057244">
    <property type="entry name" value="GAIN_B"/>
</dbReference>
<dbReference type="Proteomes" id="UP000694845">
    <property type="component" value="Unplaced"/>
</dbReference>
<dbReference type="Gene3D" id="2.60.220.50">
    <property type="match status" value="1"/>
</dbReference>
<sequence>MSSKVPAPFSNKTVLQLIVISYVFSVVRSQTTAAPGCPPPTPVAKLVQFINGVDVNSQSADWYPVGTRATAQCRSPGEMRLMGNRNGQTCRSDGKWSGQPPCCGDVTRRISVTGGAVQRVMPDGGLTVFVSSNTDYVEVRCSIDREEPLLEAPHITVDNVRVQMQSIRGDSGRVSYMTFSPVQATDSGEFGCRKSANPSSPNNLRIEFKEFSLSNQLQLNCPADIVQATDPGRDIATVTWPEPTALTTSEIVELNNTHSPGDIFPIGETTVVYSFKNAANEVAVCRFTITVIDEEKPTFLTCPNDFDVGTGPDSAMAVVEWAPIIALDNSRVISAPEGNYQSGTTFPTGETLVSYMARDEAGNVEFCNFTVSVSDKVSPVFADCPASQAHYLGQNETEVAVYWRRPAAGDNIDIVGPTVPSHTPGERFGLGTHTVTYTARDLAGNNGTCAFNVTIKIAQCQDEVTPFSEGVLTWTSAFPHELKPSLERCSVYTEKAGNFRALRECMPDEDQGAVWLEPRLNDCGEVRDSIDLDDLQKVSVGEGNVMEVSQAVAKTVSNMTSELADNLEPVASILQNIVNAGSPSVEVTEAVIETVDSVVMSVSRQGTLDRSGEDKEAPSSAKASSSIVQSLEAQISLVADDATSLEVTQRSLAVTVVTLKPYQQDEETQFLSVLDEDDPDSTTLQDGDVQTVPKKARGDSMGMSWPIDTSITMPADLGTQAAESLGYDDPGPLHVSFVLYQTDALFPLKNATGLFSVNTTGEYFTSGRVISATVEGVQLVNLSQPVIVEFTPHQDWNESIGVAECVFWDFSLDNGTGDWSSDGCSYVEFNEGRIVCHCKHLTNFAVLMAMKDESLTLVEQFVLDFISAVGCALSIAGVSLTLFTFIVFGNLRATRSRQILMHLCTALLCLYVAFLAGIDATENGAACTAVAAIIHYFTLASMCWMGVEAHNMYLLLVRSSRVGSLA</sequence>
<gene>
    <name evidence="16" type="primary">LOC110985781</name>
</gene>
<dbReference type="SMART" id="SM00303">
    <property type="entry name" value="GPS"/>
    <property type="match status" value="1"/>
</dbReference>
<proteinExistence type="predicted"/>
<keyword evidence="2 9" id="KW-0812">Transmembrane</keyword>
<evidence type="ECO:0000256" key="5">
    <source>
        <dbReference type="ARBA" id="ARBA00023136"/>
    </source>
</evidence>
<keyword evidence="3" id="KW-0677">Repeat</keyword>
<dbReference type="GO" id="GO:0007166">
    <property type="term" value="P:cell surface receptor signaling pathway"/>
    <property type="evidence" value="ECO:0007669"/>
    <property type="project" value="InterPro"/>
</dbReference>
<dbReference type="InterPro" id="IPR000436">
    <property type="entry name" value="Sushi_SCR_CCP_dom"/>
</dbReference>
<feature type="domain" description="HYR" evidence="13">
    <location>
        <begin position="211"/>
        <end position="293"/>
    </location>
</feature>
<dbReference type="InterPro" id="IPR000832">
    <property type="entry name" value="GPCR_2_secretin-like"/>
</dbReference>
<dbReference type="SMART" id="SM00032">
    <property type="entry name" value="CCP"/>
    <property type="match status" value="1"/>
</dbReference>
<dbReference type="AlphaFoldDB" id="A0A8B7ZAS8"/>
<keyword evidence="10" id="KW-0732">Signal</keyword>
<evidence type="ECO:0000313" key="16">
    <source>
        <dbReference type="RefSeq" id="XP_022102784.1"/>
    </source>
</evidence>
<dbReference type="OrthoDB" id="10037534at2759"/>
<evidence type="ECO:0000256" key="10">
    <source>
        <dbReference type="SAM" id="SignalP"/>
    </source>
</evidence>
<feature type="domain" description="Sushi" evidence="14">
    <location>
        <begin position="35"/>
        <end position="105"/>
    </location>
</feature>